<dbReference type="GO" id="GO:0071561">
    <property type="term" value="C:nucleus-vacuole junction"/>
    <property type="evidence" value="ECO:0007669"/>
    <property type="project" value="TreeGrafter"/>
</dbReference>
<dbReference type="InterPro" id="IPR008271">
    <property type="entry name" value="Ser/Thr_kinase_AS"/>
</dbReference>
<dbReference type="InterPro" id="IPR020472">
    <property type="entry name" value="WD40_PAC1"/>
</dbReference>
<reference evidence="12" key="1">
    <citation type="journal article" date="2020" name="Nat. Commun.">
        <title>Large-scale genome sequencing of mycorrhizal fungi provides insights into the early evolution of symbiotic traits.</title>
        <authorList>
            <person name="Miyauchi S."/>
            <person name="Kiss E."/>
            <person name="Kuo A."/>
            <person name="Drula E."/>
            <person name="Kohler A."/>
            <person name="Sanchez-Garcia M."/>
            <person name="Morin E."/>
            <person name="Andreopoulos B."/>
            <person name="Barry K.W."/>
            <person name="Bonito G."/>
            <person name="Buee M."/>
            <person name="Carver A."/>
            <person name="Chen C."/>
            <person name="Cichocki N."/>
            <person name="Clum A."/>
            <person name="Culley D."/>
            <person name="Crous P.W."/>
            <person name="Fauchery L."/>
            <person name="Girlanda M."/>
            <person name="Hayes R.D."/>
            <person name="Keri Z."/>
            <person name="LaButti K."/>
            <person name="Lipzen A."/>
            <person name="Lombard V."/>
            <person name="Magnuson J."/>
            <person name="Maillard F."/>
            <person name="Murat C."/>
            <person name="Nolan M."/>
            <person name="Ohm R.A."/>
            <person name="Pangilinan J."/>
            <person name="Pereira M.F."/>
            <person name="Perotto S."/>
            <person name="Peter M."/>
            <person name="Pfister S."/>
            <person name="Riley R."/>
            <person name="Sitrit Y."/>
            <person name="Stielow J.B."/>
            <person name="Szollosi G."/>
            <person name="Zifcakova L."/>
            <person name="Stursova M."/>
            <person name="Spatafora J.W."/>
            <person name="Tedersoo L."/>
            <person name="Vaario L.M."/>
            <person name="Yamada A."/>
            <person name="Yan M."/>
            <person name="Wang P."/>
            <person name="Xu J."/>
            <person name="Bruns T."/>
            <person name="Baldrian P."/>
            <person name="Vilgalys R."/>
            <person name="Dunand C."/>
            <person name="Henrissat B."/>
            <person name="Grigoriev I.V."/>
            <person name="Hibbett D."/>
            <person name="Nagy L.G."/>
            <person name="Martin F.M."/>
        </authorList>
    </citation>
    <scope>NUCLEOTIDE SEQUENCE</scope>
    <source>
        <strain evidence="12">UH-Tt-Lm1</strain>
    </source>
</reference>
<dbReference type="SMART" id="SM00220">
    <property type="entry name" value="S_TKc"/>
    <property type="match status" value="1"/>
</dbReference>
<evidence type="ECO:0000256" key="10">
    <source>
        <dbReference type="SAM" id="MobiDB-lite"/>
    </source>
</evidence>
<proteinExistence type="predicted"/>
<dbReference type="InterPro" id="IPR001680">
    <property type="entry name" value="WD40_rpt"/>
</dbReference>
<dbReference type="SMART" id="SM00320">
    <property type="entry name" value="WD40"/>
    <property type="match status" value="5"/>
</dbReference>
<dbReference type="Pfam" id="PF00069">
    <property type="entry name" value="Pkinase"/>
    <property type="match status" value="1"/>
</dbReference>
<dbReference type="PANTHER" id="PTHR17583">
    <property type="entry name" value="PHOSPHOINOSITIDE 3-KINASE REGULATORY SUBUNIT 4"/>
    <property type="match status" value="1"/>
</dbReference>
<dbReference type="InterPro" id="IPR011009">
    <property type="entry name" value="Kinase-like_dom_sf"/>
</dbReference>
<feature type="region of interest" description="Disordered" evidence="10">
    <location>
        <begin position="1487"/>
        <end position="1512"/>
    </location>
</feature>
<dbReference type="SUPFAM" id="SSF50978">
    <property type="entry name" value="WD40 repeat-like"/>
    <property type="match status" value="1"/>
</dbReference>
<accession>A0A9P6HA13</accession>
<feature type="compositionally biased region" description="Polar residues" evidence="10">
    <location>
        <begin position="1030"/>
        <end position="1044"/>
    </location>
</feature>
<keyword evidence="7" id="KW-0418">Kinase</keyword>
<dbReference type="InterPro" id="IPR045162">
    <property type="entry name" value="Vps15-like"/>
</dbReference>
<evidence type="ECO:0000256" key="5">
    <source>
        <dbReference type="ARBA" id="ARBA00022737"/>
    </source>
</evidence>
<dbReference type="PROSITE" id="PS50082">
    <property type="entry name" value="WD_REPEATS_2"/>
    <property type="match status" value="2"/>
</dbReference>
<dbReference type="GO" id="GO:0005770">
    <property type="term" value="C:late endosome"/>
    <property type="evidence" value="ECO:0007669"/>
    <property type="project" value="TreeGrafter"/>
</dbReference>
<dbReference type="GO" id="GO:0045324">
    <property type="term" value="P:late endosome to vacuole transport"/>
    <property type="evidence" value="ECO:0007669"/>
    <property type="project" value="InterPro"/>
</dbReference>
<dbReference type="PRINTS" id="PR00320">
    <property type="entry name" value="GPROTEINBRPT"/>
</dbReference>
<dbReference type="InterPro" id="IPR055231">
    <property type="entry name" value="2AA_helical"/>
</dbReference>
<dbReference type="GO" id="GO:0034271">
    <property type="term" value="C:phosphatidylinositol 3-kinase complex, class III, type I"/>
    <property type="evidence" value="ECO:0007669"/>
    <property type="project" value="TreeGrafter"/>
</dbReference>
<dbReference type="SUPFAM" id="SSF56112">
    <property type="entry name" value="Protein kinase-like (PK-like)"/>
    <property type="match status" value="1"/>
</dbReference>
<dbReference type="Gene3D" id="1.25.10.10">
    <property type="entry name" value="Leucine-rich Repeat Variant"/>
    <property type="match status" value="1"/>
</dbReference>
<evidence type="ECO:0000256" key="3">
    <source>
        <dbReference type="ARBA" id="ARBA00022574"/>
    </source>
</evidence>
<feature type="region of interest" description="Disordered" evidence="10">
    <location>
        <begin position="337"/>
        <end position="380"/>
    </location>
</feature>
<dbReference type="OrthoDB" id="242910at2759"/>
<evidence type="ECO:0000313" key="13">
    <source>
        <dbReference type="Proteomes" id="UP000736335"/>
    </source>
</evidence>
<dbReference type="PROSITE" id="PS00108">
    <property type="entry name" value="PROTEIN_KINASE_ST"/>
    <property type="match status" value="1"/>
</dbReference>
<keyword evidence="3 9" id="KW-0853">WD repeat</keyword>
<dbReference type="InterPro" id="IPR011989">
    <property type="entry name" value="ARM-like"/>
</dbReference>
<evidence type="ECO:0000256" key="9">
    <source>
        <dbReference type="PROSITE-ProRule" id="PRU00221"/>
    </source>
</evidence>
<organism evidence="12 13">
    <name type="scientific">Thelephora terrestris</name>
    <dbReference type="NCBI Taxonomy" id="56493"/>
    <lineage>
        <taxon>Eukaryota</taxon>
        <taxon>Fungi</taxon>
        <taxon>Dikarya</taxon>
        <taxon>Basidiomycota</taxon>
        <taxon>Agaricomycotina</taxon>
        <taxon>Agaricomycetes</taxon>
        <taxon>Thelephorales</taxon>
        <taxon>Thelephoraceae</taxon>
        <taxon>Thelephora</taxon>
    </lineage>
</organism>
<keyword evidence="6" id="KW-0547">Nucleotide-binding</keyword>
<evidence type="ECO:0000256" key="6">
    <source>
        <dbReference type="ARBA" id="ARBA00022741"/>
    </source>
</evidence>
<dbReference type="SUPFAM" id="SSF48371">
    <property type="entry name" value="ARM repeat"/>
    <property type="match status" value="1"/>
</dbReference>
<dbReference type="InterPro" id="IPR016024">
    <property type="entry name" value="ARM-type_fold"/>
</dbReference>
<comment type="caution">
    <text evidence="12">The sequence shown here is derived from an EMBL/GenBank/DDBJ whole genome shotgun (WGS) entry which is preliminary data.</text>
</comment>
<feature type="compositionally biased region" description="Polar residues" evidence="10">
    <location>
        <begin position="367"/>
        <end position="377"/>
    </location>
</feature>
<dbReference type="PROSITE" id="PS50294">
    <property type="entry name" value="WD_REPEATS_REGION"/>
    <property type="match status" value="1"/>
</dbReference>
<dbReference type="FunFam" id="1.10.510.10:FF:000497">
    <property type="entry name" value="Phosphoinositide 3-kinase regulatory subunit"/>
    <property type="match status" value="1"/>
</dbReference>
<dbReference type="Proteomes" id="UP000736335">
    <property type="component" value="Unassembled WGS sequence"/>
</dbReference>
<dbReference type="Pfam" id="PF00400">
    <property type="entry name" value="WD40"/>
    <property type="match status" value="1"/>
</dbReference>
<dbReference type="InterPro" id="IPR036322">
    <property type="entry name" value="WD40_repeat_dom_sf"/>
</dbReference>
<evidence type="ECO:0000256" key="8">
    <source>
        <dbReference type="ARBA" id="ARBA00022840"/>
    </source>
</evidence>
<keyword evidence="8" id="KW-0067">ATP-binding</keyword>
<evidence type="ECO:0000256" key="1">
    <source>
        <dbReference type="ARBA" id="ARBA00012513"/>
    </source>
</evidence>
<dbReference type="PROSITE" id="PS50011">
    <property type="entry name" value="PROTEIN_KINASE_DOM"/>
    <property type="match status" value="1"/>
</dbReference>
<protein>
    <recommendedName>
        <fullName evidence="1">non-specific serine/threonine protein kinase</fullName>
        <ecNumber evidence="1">2.7.11.1</ecNumber>
    </recommendedName>
</protein>
<dbReference type="GO" id="GO:0005524">
    <property type="term" value="F:ATP binding"/>
    <property type="evidence" value="ECO:0007669"/>
    <property type="project" value="UniProtKB-KW"/>
</dbReference>
<dbReference type="PANTHER" id="PTHR17583:SF0">
    <property type="entry name" value="PHOSPHOINOSITIDE 3-KINASE REGULATORY SUBUNIT 4"/>
    <property type="match status" value="1"/>
</dbReference>
<dbReference type="Gene3D" id="1.10.510.10">
    <property type="entry name" value="Transferase(Phosphotransferase) domain 1"/>
    <property type="match status" value="1"/>
</dbReference>
<reference evidence="12" key="2">
    <citation type="submission" date="2020-11" db="EMBL/GenBank/DDBJ databases">
        <authorList>
            <consortium name="DOE Joint Genome Institute"/>
            <person name="Kuo A."/>
            <person name="Miyauchi S."/>
            <person name="Kiss E."/>
            <person name="Drula E."/>
            <person name="Kohler A."/>
            <person name="Sanchez-Garcia M."/>
            <person name="Andreopoulos B."/>
            <person name="Barry K.W."/>
            <person name="Bonito G."/>
            <person name="Buee M."/>
            <person name="Carver A."/>
            <person name="Chen C."/>
            <person name="Cichocki N."/>
            <person name="Clum A."/>
            <person name="Culley D."/>
            <person name="Crous P.W."/>
            <person name="Fauchery L."/>
            <person name="Girlanda M."/>
            <person name="Hayes R."/>
            <person name="Keri Z."/>
            <person name="Labutti K."/>
            <person name="Lipzen A."/>
            <person name="Lombard V."/>
            <person name="Magnuson J."/>
            <person name="Maillard F."/>
            <person name="Morin E."/>
            <person name="Murat C."/>
            <person name="Nolan M."/>
            <person name="Ohm R."/>
            <person name="Pangilinan J."/>
            <person name="Pereira M."/>
            <person name="Perotto S."/>
            <person name="Peter M."/>
            <person name="Riley R."/>
            <person name="Sitrit Y."/>
            <person name="Stielow B."/>
            <person name="Szollosi G."/>
            <person name="Zifcakova L."/>
            <person name="Stursova M."/>
            <person name="Spatafora J.W."/>
            <person name="Tedersoo L."/>
            <person name="Vaario L.-M."/>
            <person name="Yamada A."/>
            <person name="Yan M."/>
            <person name="Wang P."/>
            <person name="Xu J."/>
            <person name="Bruns T."/>
            <person name="Baldrian P."/>
            <person name="Vilgalys R."/>
            <person name="Henrissat B."/>
            <person name="Grigoriev I.V."/>
            <person name="Hibbett D."/>
            <person name="Nagy L.G."/>
            <person name="Martin F.M."/>
        </authorList>
    </citation>
    <scope>NUCLEOTIDE SEQUENCE</scope>
    <source>
        <strain evidence="12">UH-Tt-Lm1</strain>
    </source>
</reference>
<feature type="domain" description="Protein kinase" evidence="11">
    <location>
        <begin position="25"/>
        <end position="319"/>
    </location>
</feature>
<feature type="region of interest" description="Disordered" evidence="10">
    <location>
        <begin position="989"/>
        <end position="1014"/>
    </location>
</feature>
<feature type="region of interest" description="Disordered" evidence="10">
    <location>
        <begin position="1025"/>
        <end position="1044"/>
    </location>
</feature>
<gene>
    <name evidence="12" type="ORF">BJ322DRAFT_1010861</name>
</gene>
<keyword evidence="4" id="KW-0808">Transferase</keyword>
<evidence type="ECO:0000256" key="2">
    <source>
        <dbReference type="ARBA" id="ARBA00022527"/>
    </source>
</evidence>
<dbReference type="GO" id="GO:0034272">
    <property type="term" value="C:phosphatidylinositol 3-kinase complex, class III, type II"/>
    <property type="evidence" value="ECO:0007669"/>
    <property type="project" value="TreeGrafter"/>
</dbReference>
<evidence type="ECO:0000256" key="7">
    <source>
        <dbReference type="ARBA" id="ARBA00022777"/>
    </source>
</evidence>
<dbReference type="InterPro" id="IPR000719">
    <property type="entry name" value="Prot_kinase_dom"/>
</dbReference>
<dbReference type="EMBL" id="WIUZ02000014">
    <property type="protein sequence ID" value="KAF9781385.1"/>
    <property type="molecule type" value="Genomic_DNA"/>
</dbReference>
<dbReference type="GO" id="GO:0016236">
    <property type="term" value="P:macroautophagy"/>
    <property type="evidence" value="ECO:0007669"/>
    <property type="project" value="InterPro"/>
</dbReference>
<keyword evidence="2" id="KW-0723">Serine/threonine-protein kinase</keyword>
<dbReference type="GO" id="GO:0006623">
    <property type="term" value="P:protein targeting to vacuole"/>
    <property type="evidence" value="ECO:0007669"/>
    <property type="project" value="TreeGrafter"/>
</dbReference>
<evidence type="ECO:0000256" key="4">
    <source>
        <dbReference type="ARBA" id="ARBA00022679"/>
    </source>
</evidence>
<feature type="repeat" description="WD" evidence="9">
    <location>
        <begin position="1188"/>
        <end position="1229"/>
    </location>
</feature>
<dbReference type="CDD" id="cd13980">
    <property type="entry name" value="STKc_Vps15"/>
    <property type="match status" value="1"/>
</dbReference>
<evidence type="ECO:0000313" key="12">
    <source>
        <dbReference type="EMBL" id="KAF9781385.1"/>
    </source>
</evidence>
<evidence type="ECO:0000259" key="11">
    <source>
        <dbReference type="PROSITE" id="PS50011"/>
    </source>
</evidence>
<feature type="region of interest" description="Disordered" evidence="10">
    <location>
        <begin position="1078"/>
        <end position="1113"/>
    </location>
</feature>
<sequence>MGNAQSLTRTGGALDSFVSDLGADILYERSLSSARFLKTVRCQHRNGPLVVKIFIKPDPGVSLRKFHRRLKIERESLGDIANVYSYQNFVETEKAGYLIRQWVASSLYDRISTRPFLSTIEKKWIAFQILTALRDTRNRKVPHGDIKCENVLVTSWNWVYISDFASYKPTYLPLDDPSDFSFYFDTSGSRTCYIAPERFYTASENPEISAKKNKLAGAGEDIEGKKDGRVTEAMDVFSAGCVIAELFLEGAPLFKLSQLFQYRESEFNVDHSLVPIEDEGVRTLIKQMISLDHTARPTFEALLHTSRETVFPECFYSFLHNYVHSVCESLEKSPFLTPPPPATGTPTTTQISQVPKPAHRAPLPMSQELQGENNLPSDSDHRMERIWSDFESVETYLEQDPNGGSSVESKVESTPAPSVPPQDVFPVELNIPNHDPKLPMGRRASSEDGPALIMLSLVSANIRNCQLPSSKVRALDVFLALCPRLTDEAKLDRMVPYIIDLLYDEAAIVRIAALRTLFQVLMLVKVITPSNAAIFPEYIIPSIEHLVRDPEVSVRCIYAQCMAPFADTALRYLEMGQALKAHGAFKLSADAQDYDEAQVEISYDTSLQYLQESVEDHLSTLLVDPSPVVKRAVLHNISSLCIFLGRQKTNDVLLSHMITYMNHRDWLLRYAFFESVVDVAACVGGRSLEEYILPLMIQALSDVEESAVAKVLSSLTSLCELGLFQKMRLWELMGATLGFLYHPNIWIRQSAAAFLASASKRLPPSDVWCILYPSLRHLLRSEIREIDEVTLLTTMKPPMPRHIFSAAVTWAMKADKSTFWKGHRRGVNKGDTQSPKDSVAAVKKSTGVIQRKSEEDEVQLAKLQQLGMTPNEEAKLLAMRDYIWKLSQAISSFPSRTSTESESEQLKSVIGIELQKLGIVPQTVFLRHRSDGSRPQHGSRRMSALGYPGKSPVPGTPRSHRASSVDNGPGGGAPFEDLRRRLATINGSANSLVMPPTNAALRDPRPTPPVSSQLNKVPIVSPKVAGLQQRPGSPTESVLSTSGSTVLRTTVRGIHMGSFDQKAAPAVGSSKMNATGLLEPASKMRSEGSPERSGRSSPTSISGGGTLRGIPPRPRALSLLPISSYDGMDPGVIHLLEHMYLDGSKDLQGDFGPKVHEGPIRRRATGRHSFVSRDATHKRPEANLIAHLSPHTDAITGLAVSPDHMFFVSASDDKTVKVWDTARLERNVTSKPRHSYSQHHAKVKCVCMLEGVHCFASAAEDGSIHVVRVNVSQTGTLPKYGKLQAVREYRLEQVGEYVTCMMHFNSDSASNLIYATTHCFISVLDLRTMHVLETMENPRHYGAITCLCVDRKRVWLIVGTANGVLSLWDLRFGMLLKSWRVGAGSGETAKSCRIYQIVLHPTQGKGRWVMVAFETAKPITPGVEISSPTTLIEVWDIEKTLLMETYATREIVAGAPGADGELPQPVEVTGEPTEVNPATAIAALVRSRQQSKTPLDRLPKRPAQSGSPGDVPLLRPCLDVRTIVVGSDLGGYSSKLELESSTGGRSSGGRGFIISGSEDRKLRLWDLARVERSAVLSGAETEVEKPGYRSTVGSEGYPTSFVETWTRPTSGQSQSNRPPQRMSLITNNQQNLLKAHQDSITALVCIDSPFRGGVVSGDRAGAIKVWRIEGNDAA</sequence>
<dbReference type="InterPro" id="IPR015943">
    <property type="entry name" value="WD40/YVTN_repeat-like_dom_sf"/>
</dbReference>
<dbReference type="Pfam" id="PF22956">
    <property type="entry name" value="VPS15-like_hel"/>
    <property type="match status" value="1"/>
</dbReference>
<feature type="region of interest" description="Disordered" evidence="10">
    <location>
        <begin position="397"/>
        <end position="424"/>
    </location>
</feature>
<feature type="compositionally biased region" description="Basic and acidic residues" evidence="10">
    <location>
        <begin position="1082"/>
        <end position="1094"/>
    </location>
</feature>
<dbReference type="Gene3D" id="2.130.10.10">
    <property type="entry name" value="YVTN repeat-like/Quinoprotein amine dehydrogenase"/>
    <property type="match status" value="2"/>
</dbReference>
<dbReference type="EC" id="2.7.11.1" evidence="1"/>
<feature type="region of interest" description="Disordered" evidence="10">
    <location>
        <begin position="927"/>
        <end position="974"/>
    </location>
</feature>
<dbReference type="GO" id="GO:0004674">
    <property type="term" value="F:protein serine/threonine kinase activity"/>
    <property type="evidence" value="ECO:0007669"/>
    <property type="project" value="UniProtKB-KW"/>
</dbReference>
<keyword evidence="5" id="KW-0677">Repeat</keyword>
<name>A0A9P6HA13_9AGAM</name>
<keyword evidence="13" id="KW-1185">Reference proteome</keyword>
<feature type="repeat" description="WD" evidence="9">
    <location>
        <begin position="1552"/>
        <end position="1575"/>
    </location>
</feature>